<organism evidence="1 2">
    <name type="scientific">Nocardioides aquaticus</name>
    <dbReference type="NCBI Taxonomy" id="160826"/>
    <lineage>
        <taxon>Bacteria</taxon>
        <taxon>Bacillati</taxon>
        <taxon>Actinomycetota</taxon>
        <taxon>Actinomycetes</taxon>
        <taxon>Propionibacteriales</taxon>
        <taxon>Nocardioidaceae</taxon>
        <taxon>Nocardioides</taxon>
    </lineage>
</organism>
<evidence type="ECO:0000313" key="2">
    <source>
        <dbReference type="Proteomes" id="UP000679307"/>
    </source>
</evidence>
<evidence type="ECO:0000313" key="1">
    <source>
        <dbReference type="EMBL" id="QVT81551.1"/>
    </source>
</evidence>
<gene>
    <name evidence="1" type="ORF">ENKNEFLB_03961</name>
</gene>
<proteinExistence type="predicted"/>
<dbReference type="EMBL" id="CP075371">
    <property type="protein sequence ID" value="QVT81551.1"/>
    <property type="molecule type" value="Genomic_DNA"/>
</dbReference>
<protein>
    <recommendedName>
        <fullName evidence="3">DUF559 domain-containing protein</fullName>
    </recommendedName>
</protein>
<evidence type="ECO:0008006" key="3">
    <source>
        <dbReference type="Google" id="ProtNLM"/>
    </source>
</evidence>
<name>A0ABX8EMF6_9ACTN</name>
<keyword evidence="2" id="KW-1185">Reference proteome</keyword>
<accession>A0ABX8EMF6</accession>
<reference evidence="1 2" key="1">
    <citation type="submission" date="2021-05" db="EMBL/GenBank/DDBJ databases">
        <title>Complete genome of Nocardioides aquaticus KCTC 9944T isolated from meromictic and hypersaline Ekho Lake, Antarctica.</title>
        <authorList>
            <person name="Hwang K."/>
            <person name="Kim K.M."/>
            <person name="Choe H."/>
        </authorList>
    </citation>
    <scope>NUCLEOTIDE SEQUENCE [LARGE SCALE GENOMIC DNA]</scope>
    <source>
        <strain evidence="1 2">KCTC 9944</strain>
    </source>
</reference>
<dbReference type="Proteomes" id="UP000679307">
    <property type="component" value="Chromosome"/>
</dbReference>
<sequence>MLAELGGVATRAQLEAVVTRADLDSALADARLRQIARGRFALPAVEGARQVAHALTGVLSFRQAAVHHGWAVKHLPARPDVTVMRNRRLTPAQERTATIHRAVLGPDDVRVVGGSRVTSPDRTLTDCLRGLPFDEALAVADSALRAGVGPRRLRVLADGLRGIGAPEARRVVSVADHRAANPFESVLRAIALDVPGLQVVPQRPLWWGGVFLGRPDLVDLDARIVLEADSFTWHGDRSALAFDCRRYDEMVAAGWTVLRFAYEHVMGDQAWVRRILVDTTKERTQGTSQIA</sequence>